<proteinExistence type="predicted"/>
<evidence type="ECO:0000259" key="1">
    <source>
        <dbReference type="Pfam" id="PF01370"/>
    </source>
</evidence>
<dbReference type="PANTHER" id="PTHR43245">
    <property type="entry name" value="BIFUNCTIONAL POLYMYXIN RESISTANCE PROTEIN ARNA"/>
    <property type="match status" value="1"/>
</dbReference>
<sequence>MVDGRNVPGGGERSGQTPRVVLVTGASTFLGGYLTTRLAQNPAIERVIAVDSLAPSKDMLRRFGRAEFIRVDIRRPTIAKVIDQAAVDTVVHAATSVMDTVGHSPAIKEFNVIGSMQLCAACQRSPTVKRFVMRSTGMVYGASSADPAHFSEDTSARREPTGGYARDLIDVEGYARGLGRRRQDMAVTILRLTAMLGPQISSRMSKYFSSTIIPVAIGHEPRLQFLHEEDALSVLEHATLAGRSGIFNVAGDGVLTLSQAVRRSGRIALPVPSSMLGTVAGVYRGMRVSTLQLDQIDYLTFGRVLDTTRMRSELGFGPKYTSMETFDDFLSRKPLAPVVSPAAWRRVEEWTRQAAQQLT</sequence>
<dbReference type="Gene3D" id="3.40.50.720">
    <property type="entry name" value="NAD(P)-binding Rossmann-like Domain"/>
    <property type="match status" value="1"/>
</dbReference>
<dbReference type="RefSeq" id="WP_110468093.1">
    <property type="nucleotide sequence ID" value="NZ_QJSP01000002.1"/>
</dbReference>
<protein>
    <submittedName>
        <fullName evidence="2">UDP-glucose 4-epimerase</fullName>
    </submittedName>
</protein>
<dbReference type="InterPro" id="IPR036291">
    <property type="entry name" value="NAD(P)-bd_dom_sf"/>
</dbReference>
<dbReference type="SUPFAM" id="SSF51735">
    <property type="entry name" value="NAD(P)-binding Rossmann-fold domains"/>
    <property type="match status" value="1"/>
</dbReference>
<gene>
    <name evidence="2" type="ORF">DFR67_102216</name>
</gene>
<evidence type="ECO:0000313" key="2">
    <source>
        <dbReference type="EMBL" id="PYE20078.1"/>
    </source>
</evidence>
<dbReference type="EMBL" id="QJSP01000002">
    <property type="protein sequence ID" value="PYE20078.1"/>
    <property type="molecule type" value="Genomic_DNA"/>
</dbReference>
<feature type="domain" description="NAD-dependent epimerase/dehydratase" evidence="1">
    <location>
        <begin position="21"/>
        <end position="241"/>
    </location>
</feature>
<dbReference type="Pfam" id="PF01370">
    <property type="entry name" value="Epimerase"/>
    <property type="match status" value="1"/>
</dbReference>
<dbReference type="AlphaFoldDB" id="A0A318RRN0"/>
<organism evidence="2 3">
    <name type="scientific">Williamsia limnetica</name>
    <dbReference type="NCBI Taxonomy" id="882452"/>
    <lineage>
        <taxon>Bacteria</taxon>
        <taxon>Bacillati</taxon>
        <taxon>Actinomycetota</taxon>
        <taxon>Actinomycetes</taxon>
        <taxon>Mycobacteriales</taxon>
        <taxon>Nocardiaceae</taxon>
        <taxon>Williamsia</taxon>
    </lineage>
</organism>
<dbReference type="InterPro" id="IPR001509">
    <property type="entry name" value="Epimerase_deHydtase"/>
</dbReference>
<reference evidence="2 3" key="1">
    <citation type="submission" date="2018-06" db="EMBL/GenBank/DDBJ databases">
        <title>Genomic Encyclopedia of Type Strains, Phase IV (KMG-IV): sequencing the most valuable type-strain genomes for metagenomic binning, comparative biology and taxonomic classification.</title>
        <authorList>
            <person name="Goeker M."/>
        </authorList>
    </citation>
    <scope>NUCLEOTIDE SEQUENCE [LARGE SCALE GENOMIC DNA]</scope>
    <source>
        <strain evidence="2 3">DSM 45521</strain>
    </source>
</reference>
<accession>A0A318RRN0</accession>
<dbReference type="OrthoDB" id="3205647at2"/>
<name>A0A318RRN0_WILLI</name>
<keyword evidence="3" id="KW-1185">Reference proteome</keyword>
<comment type="caution">
    <text evidence="2">The sequence shown here is derived from an EMBL/GenBank/DDBJ whole genome shotgun (WGS) entry which is preliminary data.</text>
</comment>
<dbReference type="Proteomes" id="UP000247591">
    <property type="component" value="Unassembled WGS sequence"/>
</dbReference>
<dbReference type="InterPro" id="IPR050177">
    <property type="entry name" value="Lipid_A_modif_metabolic_enz"/>
</dbReference>
<evidence type="ECO:0000313" key="3">
    <source>
        <dbReference type="Proteomes" id="UP000247591"/>
    </source>
</evidence>
<dbReference type="PANTHER" id="PTHR43245:SF52">
    <property type="entry name" value="NAD-DEPENDENT EPIMERASE_DEHYDRATASE"/>
    <property type="match status" value="1"/>
</dbReference>